<dbReference type="EMBL" id="CP034437">
    <property type="protein sequence ID" value="AZN43363.1"/>
    <property type="molecule type" value="Genomic_DNA"/>
</dbReference>
<dbReference type="AlphaFoldDB" id="A0A3Q8XAJ3"/>
<name>A0A3Q8XAJ3_9BACL</name>
<protein>
    <submittedName>
        <fullName evidence="2">DUF2829 domain-containing protein</fullName>
    </submittedName>
</protein>
<keyword evidence="3" id="KW-1185">Reference proteome</keyword>
<gene>
    <name evidence="2" type="ORF">EJC50_29480</name>
</gene>
<dbReference type="RefSeq" id="WP_126019828.1">
    <property type="nucleotide sequence ID" value="NZ_CP034437.1"/>
</dbReference>
<dbReference type="OrthoDB" id="9806476at2"/>
<proteinExistence type="predicted"/>
<dbReference type="Proteomes" id="UP000272528">
    <property type="component" value="Chromosome"/>
</dbReference>
<dbReference type="InterPro" id="IPR021361">
    <property type="entry name" value="Tad2-like_dom"/>
</dbReference>
<accession>A0A3Q8XAJ3</accession>
<feature type="domain" description="Thoeris anti-defense 2-like" evidence="1">
    <location>
        <begin position="1"/>
        <end position="96"/>
    </location>
</feature>
<evidence type="ECO:0000313" key="3">
    <source>
        <dbReference type="Proteomes" id="UP000272528"/>
    </source>
</evidence>
<evidence type="ECO:0000313" key="2">
    <source>
        <dbReference type="EMBL" id="AZN43363.1"/>
    </source>
</evidence>
<dbReference type="Pfam" id="PF11195">
    <property type="entry name" value="Tad2-like"/>
    <property type="match status" value="1"/>
</dbReference>
<organism evidence="2 3">
    <name type="scientific">Paenibacillus albus</name>
    <dbReference type="NCBI Taxonomy" id="2495582"/>
    <lineage>
        <taxon>Bacteria</taxon>
        <taxon>Bacillati</taxon>
        <taxon>Bacillota</taxon>
        <taxon>Bacilli</taxon>
        <taxon>Bacillales</taxon>
        <taxon>Paenibacillaceae</taxon>
        <taxon>Paenibacillus</taxon>
    </lineage>
</organism>
<sequence length="97" mass="10707">MNFGAALLALKDGNKVARESWNGKGQWVVLMPELNLPPHNSQEPGAKVNDRTAKHIGVDTPLRSQPYFAIWTAQGNWQPGWVPSTSDALAEDWTVIL</sequence>
<dbReference type="KEGG" id="palb:EJC50_29480"/>
<evidence type="ECO:0000259" key="1">
    <source>
        <dbReference type="Pfam" id="PF11195"/>
    </source>
</evidence>
<reference evidence="3" key="1">
    <citation type="submission" date="2018-12" db="EMBL/GenBank/DDBJ databases">
        <title>Genome sequence of Peanibacillus sp.</title>
        <authorList>
            <person name="Subramani G."/>
            <person name="Srinivasan S."/>
            <person name="Kim M.K."/>
        </authorList>
    </citation>
    <scope>NUCLEOTIDE SEQUENCE [LARGE SCALE GENOMIC DNA]</scope>
    <source>
        <strain evidence="3">18JY67-1</strain>
    </source>
</reference>